<reference evidence="11" key="1">
    <citation type="journal article" date="2018" name="Genome Announc.">
        <title>Complete genome sequence of a Dickeya fangzhongdai type strain causing bleeding canker of pear tree trunks.</title>
        <authorList>
            <person name="Zhao Y."/>
            <person name="Tian Y."/>
            <person name="Li X."/>
            <person name="Hu B."/>
        </authorList>
    </citation>
    <scope>NUCLEOTIDE SEQUENCE [LARGE SCALE GENOMIC DNA]</scope>
    <source>
        <strain evidence="11">DSM 101947</strain>
    </source>
</reference>
<dbReference type="InterPro" id="IPR025877">
    <property type="entry name" value="MobA-like_NTP_Trfase"/>
</dbReference>
<comment type="similarity">
    <text evidence="8">Belongs to the MobA family.</text>
</comment>
<gene>
    <name evidence="8 10" type="primary">mobA</name>
    <name evidence="10" type="ORF">CVE23_22155</name>
</gene>
<dbReference type="AlphaFoldDB" id="A0A2K8QUK8"/>
<keyword evidence="5 8" id="KW-0460">Magnesium</keyword>
<dbReference type="Proteomes" id="UP000231901">
    <property type="component" value="Chromosome"/>
</dbReference>
<evidence type="ECO:0000256" key="7">
    <source>
        <dbReference type="ARBA" id="ARBA00023150"/>
    </source>
</evidence>
<feature type="domain" description="MobA-like NTP transferase" evidence="9">
    <location>
        <begin position="4"/>
        <end position="157"/>
    </location>
</feature>
<evidence type="ECO:0000256" key="1">
    <source>
        <dbReference type="ARBA" id="ARBA00022490"/>
    </source>
</evidence>
<evidence type="ECO:0000313" key="11">
    <source>
        <dbReference type="Proteomes" id="UP000231901"/>
    </source>
</evidence>
<dbReference type="GO" id="GO:0005737">
    <property type="term" value="C:cytoplasm"/>
    <property type="evidence" value="ECO:0007669"/>
    <property type="project" value="UniProtKB-SubCell"/>
</dbReference>
<feature type="binding site" evidence="8">
    <location>
        <position position="96"/>
    </location>
    <ligand>
        <name>GTP</name>
        <dbReference type="ChEBI" id="CHEBI:37565"/>
    </ligand>
</feature>
<dbReference type="GO" id="GO:0046872">
    <property type="term" value="F:metal ion binding"/>
    <property type="evidence" value="ECO:0007669"/>
    <property type="project" value="UniProtKB-KW"/>
</dbReference>
<keyword evidence="3 8" id="KW-0479">Metal-binding</keyword>
<evidence type="ECO:0000256" key="4">
    <source>
        <dbReference type="ARBA" id="ARBA00022741"/>
    </source>
</evidence>
<dbReference type="PANTHER" id="PTHR19136:SF81">
    <property type="entry name" value="MOLYBDENUM COFACTOR GUANYLYLTRANSFERASE"/>
    <property type="match status" value="1"/>
</dbReference>
<dbReference type="GO" id="GO:1902758">
    <property type="term" value="P:bis(molybdopterin guanine dinucleotide)molybdenum biosynthetic process"/>
    <property type="evidence" value="ECO:0007669"/>
    <property type="project" value="TreeGrafter"/>
</dbReference>
<dbReference type="GeneID" id="66567027"/>
<organism evidence="10 11">
    <name type="scientific">Dickeya fangzhongdai</name>
    <dbReference type="NCBI Taxonomy" id="1778540"/>
    <lineage>
        <taxon>Bacteria</taxon>
        <taxon>Pseudomonadati</taxon>
        <taxon>Pseudomonadota</taxon>
        <taxon>Gammaproteobacteria</taxon>
        <taxon>Enterobacterales</taxon>
        <taxon>Pectobacteriaceae</taxon>
        <taxon>Dickeya</taxon>
    </lineage>
</organism>
<dbReference type="EC" id="2.7.7.77" evidence="8"/>
<comment type="function">
    <text evidence="8">Transfers a GMP moiety from GTP to Mo-molybdopterin (Mo-MPT) cofactor (Moco or molybdenum cofactor) to form Mo-molybdopterin guanine dinucleotide (Mo-MGD) cofactor.</text>
</comment>
<dbReference type="SUPFAM" id="SSF53448">
    <property type="entry name" value="Nucleotide-diphospho-sugar transferases"/>
    <property type="match status" value="1"/>
</dbReference>
<protein>
    <recommendedName>
        <fullName evidence="8">Molybdenum cofactor guanylyltransferase</fullName>
        <shortName evidence="8">MoCo guanylyltransferase</shortName>
        <ecNumber evidence="8">2.7.7.77</ecNumber>
    </recommendedName>
    <alternativeName>
        <fullName evidence="8">GTP:molybdopterin guanylyltransferase</fullName>
    </alternativeName>
    <alternativeName>
        <fullName evidence="8">Mo-MPT guanylyltransferase</fullName>
    </alternativeName>
    <alternativeName>
        <fullName evidence="8">Molybdopterin guanylyltransferase</fullName>
    </alternativeName>
    <alternativeName>
        <fullName evidence="8">Molybdopterin-guanine dinucleotide synthase</fullName>
        <shortName evidence="8">MGD synthase</shortName>
    </alternativeName>
</protein>
<proteinExistence type="inferred from homology"/>
<dbReference type="CDD" id="cd02503">
    <property type="entry name" value="MobA"/>
    <property type="match status" value="1"/>
</dbReference>
<sequence>MITGVILAGGQSSRMGGNDKGLIELEGKPLYQHVLERLKPQVDTLLINANRHQERYQQSGYPVIGDINRNFSGPLAGIFTGLSIAKTDWVVFVPCDVPALPLDLVSRLLRFSNHHLAAYATDGSREHPILLAIHTSQADKLKAYLSNGDRKLMLFLQQIEAEAVSFADQPLSFRNLNTPEDLARWQEPLHD</sequence>
<accession>A0A2K8QUK8</accession>
<dbReference type="HAMAP" id="MF_00316">
    <property type="entry name" value="MobA"/>
    <property type="match status" value="1"/>
</dbReference>
<keyword evidence="1 8" id="KW-0963">Cytoplasm</keyword>
<comment type="subcellular location">
    <subcellularLocation>
        <location evidence="8">Cytoplasm</location>
    </subcellularLocation>
</comment>
<dbReference type="NCBIfam" id="TIGR02665">
    <property type="entry name" value="molyb_mobA"/>
    <property type="match status" value="1"/>
</dbReference>
<keyword evidence="10" id="KW-0548">Nucleotidyltransferase</keyword>
<evidence type="ECO:0000256" key="6">
    <source>
        <dbReference type="ARBA" id="ARBA00023134"/>
    </source>
</evidence>
<evidence type="ECO:0000313" key="10">
    <source>
        <dbReference type="EMBL" id="ATZ96440.1"/>
    </source>
</evidence>
<dbReference type="EMBL" id="CP025003">
    <property type="protein sequence ID" value="ATZ96440.1"/>
    <property type="molecule type" value="Genomic_DNA"/>
</dbReference>
<dbReference type="GO" id="GO:0005525">
    <property type="term" value="F:GTP binding"/>
    <property type="evidence" value="ECO:0007669"/>
    <property type="project" value="UniProtKB-UniRule"/>
</dbReference>
<keyword evidence="11" id="KW-1185">Reference proteome</keyword>
<comment type="catalytic activity">
    <reaction evidence="8">
        <text>Mo-molybdopterin + GTP + H(+) = Mo-molybdopterin guanine dinucleotide + diphosphate</text>
        <dbReference type="Rhea" id="RHEA:34243"/>
        <dbReference type="ChEBI" id="CHEBI:15378"/>
        <dbReference type="ChEBI" id="CHEBI:33019"/>
        <dbReference type="ChEBI" id="CHEBI:37565"/>
        <dbReference type="ChEBI" id="CHEBI:71302"/>
        <dbReference type="ChEBI" id="CHEBI:71310"/>
        <dbReference type="EC" id="2.7.7.77"/>
    </reaction>
</comment>
<evidence type="ECO:0000256" key="5">
    <source>
        <dbReference type="ARBA" id="ARBA00022842"/>
    </source>
</evidence>
<dbReference type="Pfam" id="PF12804">
    <property type="entry name" value="NTP_transf_3"/>
    <property type="match status" value="1"/>
</dbReference>
<evidence type="ECO:0000256" key="3">
    <source>
        <dbReference type="ARBA" id="ARBA00022723"/>
    </source>
</evidence>
<feature type="binding site" evidence="8">
    <location>
        <position position="20"/>
    </location>
    <ligand>
        <name>GTP</name>
        <dbReference type="ChEBI" id="CHEBI:37565"/>
    </ligand>
</feature>
<keyword evidence="7 8" id="KW-0501">Molybdenum cofactor biosynthesis</keyword>
<dbReference type="KEGG" id="dfn:CVE23_22155"/>
<comment type="subunit">
    <text evidence="8">Monomer.</text>
</comment>
<evidence type="ECO:0000259" key="9">
    <source>
        <dbReference type="Pfam" id="PF12804"/>
    </source>
</evidence>
<dbReference type="GO" id="GO:0061603">
    <property type="term" value="F:molybdenum cofactor guanylyltransferase activity"/>
    <property type="evidence" value="ECO:0007669"/>
    <property type="project" value="UniProtKB-EC"/>
</dbReference>
<name>A0A2K8QUK8_9GAMM</name>
<comment type="cofactor">
    <cofactor evidence="8">
        <name>Mg(2+)</name>
        <dbReference type="ChEBI" id="CHEBI:18420"/>
    </cofactor>
</comment>
<feature type="binding site" evidence="8">
    <location>
        <position position="66"/>
    </location>
    <ligand>
        <name>GTP</name>
        <dbReference type="ChEBI" id="CHEBI:37565"/>
    </ligand>
</feature>
<dbReference type="InterPro" id="IPR013482">
    <property type="entry name" value="Molybde_CF_guanTrfase"/>
</dbReference>
<keyword evidence="4 8" id="KW-0547">Nucleotide-binding</keyword>
<keyword evidence="2 8" id="KW-0808">Transferase</keyword>
<evidence type="ECO:0000256" key="8">
    <source>
        <dbReference type="HAMAP-Rule" id="MF_00316"/>
    </source>
</evidence>
<evidence type="ECO:0000256" key="2">
    <source>
        <dbReference type="ARBA" id="ARBA00022679"/>
    </source>
</evidence>
<comment type="domain">
    <text evidence="8">The N-terminal domain determines nucleotide recognition and specific binding, while the C-terminal domain determines the specific binding to the target protein.</text>
</comment>
<dbReference type="RefSeq" id="WP_100850355.1">
    <property type="nucleotide sequence ID" value="NZ_BMJF01000007.1"/>
</dbReference>
<feature type="binding site" evidence="8">
    <location>
        <position position="96"/>
    </location>
    <ligand>
        <name>Mg(2+)</name>
        <dbReference type="ChEBI" id="CHEBI:18420"/>
    </ligand>
</feature>
<feature type="binding site" evidence="8">
    <location>
        <begin position="7"/>
        <end position="9"/>
    </location>
    <ligand>
        <name>GTP</name>
        <dbReference type="ChEBI" id="CHEBI:37565"/>
    </ligand>
</feature>
<dbReference type="Gene3D" id="3.90.550.10">
    <property type="entry name" value="Spore Coat Polysaccharide Biosynthesis Protein SpsA, Chain A"/>
    <property type="match status" value="1"/>
</dbReference>
<dbReference type="PANTHER" id="PTHR19136">
    <property type="entry name" value="MOLYBDENUM COFACTOR GUANYLYLTRANSFERASE"/>
    <property type="match status" value="1"/>
</dbReference>
<dbReference type="InterPro" id="IPR029044">
    <property type="entry name" value="Nucleotide-diphossugar_trans"/>
</dbReference>
<feature type="binding site" evidence="8">
    <location>
        <position position="48"/>
    </location>
    <ligand>
        <name>GTP</name>
        <dbReference type="ChEBI" id="CHEBI:37565"/>
    </ligand>
</feature>
<keyword evidence="6 8" id="KW-0342">GTP-binding</keyword>